<proteinExistence type="predicted"/>
<evidence type="ECO:0000256" key="1">
    <source>
        <dbReference type="SAM" id="MobiDB-lite"/>
    </source>
</evidence>
<sequence>MTNENINSNVEPYNRRRNGLTKSTRKVSQGLETKKCFSCTTNIQLTNCIYCGRSVCINCIDDNACLVCHRSRHIVEFRVKKWYNCCYF</sequence>
<name>A0A6C0C361_9ZZZZ</name>
<accession>A0A6C0C361</accession>
<feature type="region of interest" description="Disordered" evidence="1">
    <location>
        <begin position="1"/>
        <end position="26"/>
    </location>
</feature>
<evidence type="ECO:0000313" key="2">
    <source>
        <dbReference type="EMBL" id="QHS98088.1"/>
    </source>
</evidence>
<dbReference type="AlphaFoldDB" id="A0A6C0C361"/>
<feature type="compositionally biased region" description="Polar residues" evidence="1">
    <location>
        <begin position="1"/>
        <end position="11"/>
    </location>
</feature>
<organism evidence="2">
    <name type="scientific">viral metagenome</name>
    <dbReference type="NCBI Taxonomy" id="1070528"/>
    <lineage>
        <taxon>unclassified sequences</taxon>
        <taxon>metagenomes</taxon>
        <taxon>organismal metagenomes</taxon>
    </lineage>
</organism>
<reference evidence="2" key="1">
    <citation type="journal article" date="2020" name="Nature">
        <title>Giant virus diversity and host interactions through global metagenomics.</title>
        <authorList>
            <person name="Schulz F."/>
            <person name="Roux S."/>
            <person name="Paez-Espino D."/>
            <person name="Jungbluth S."/>
            <person name="Walsh D.A."/>
            <person name="Denef V.J."/>
            <person name="McMahon K.D."/>
            <person name="Konstantinidis K.T."/>
            <person name="Eloe-Fadrosh E.A."/>
            <person name="Kyrpides N.C."/>
            <person name="Woyke T."/>
        </authorList>
    </citation>
    <scope>NUCLEOTIDE SEQUENCE</scope>
    <source>
        <strain evidence="2">GVMAG-M-3300020182-84</strain>
    </source>
</reference>
<feature type="compositionally biased region" description="Basic residues" evidence="1">
    <location>
        <begin position="15"/>
        <end position="25"/>
    </location>
</feature>
<dbReference type="EMBL" id="MN739312">
    <property type="protein sequence ID" value="QHS98088.1"/>
    <property type="molecule type" value="Genomic_DNA"/>
</dbReference>
<protein>
    <submittedName>
        <fullName evidence="2">Uncharacterized protein</fullName>
    </submittedName>
</protein>